<name>A0ABQ6A7I3_9PROT</name>
<evidence type="ECO:0000256" key="3">
    <source>
        <dbReference type="ARBA" id="ARBA00023239"/>
    </source>
</evidence>
<keyword evidence="8" id="KW-1185">Reference proteome</keyword>
<dbReference type="EC" id="4.2.2.n1" evidence="2"/>
<accession>A0ABQ6A7I3</accession>
<dbReference type="PIRSF" id="PIRSF019422">
    <property type="entry name" value="MltA"/>
    <property type="match status" value="1"/>
</dbReference>
<evidence type="ECO:0000259" key="6">
    <source>
        <dbReference type="SMART" id="SM00925"/>
    </source>
</evidence>
<dbReference type="Pfam" id="PF03562">
    <property type="entry name" value="MltA"/>
    <property type="match status" value="1"/>
</dbReference>
<comment type="catalytic activity">
    <reaction evidence="1">
        <text>Exolytic cleavage of the (1-&gt;4)-beta-glycosidic linkage between N-acetylmuramic acid (MurNAc) and N-acetylglucosamine (GlcNAc) residues in peptidoglycan, from either the reducing or the non-reducing ends of the peptidoglycan chains, with concomitant formation of a 1,6-anhydrobond in the MurNAc residue.</text>
        <dbReference type="EC" id="4.2.2.n1"/>
    </reaction>
</comment>
<feature type="domain" description="Lytic transglycosylase MltA" evidence="6">
    <location>
        <begin position="133"/>
        <end position="265"/>
    </location>
</feature>
<dbReference type="SUPFAM" id="SSF50685">
    <property type="entry name" value="Barwin-like endoglucanases"/>
    <property type="match status" value="1"/>
</dbReference>
<dbReference type="RefSeq" id="WP_284258323.1">
    <property type="nucleotide sequence ID" value="NZ_BSOS01000067.1"/>
</dbReference>
<dbReference type="SMART" id="SM00925">
    <property type="entry name" value="MltA"/>
    <property type="match status" value="1"/>
</dbReference>
<sequence>MRLRHLWFAPALILAGCVQPQTTVQQTLPGGPGATSVALTSLPGWEDDNTAAALAAFVQGCKAIQLMPPDQSLGGAGFLQQTAGQAGQWQNACNGARDTTPGDPAAARTFFETYFTAYNIDGQAKITGYFEPEFPGSKNLAPGYTVPLYAKPADPSLANLPRAAIDNNALYRKTPVTAYLTNPVDAFMLQIQGSGRILLPNGQTLRVGFDGQNGQPYTPIGRILVQNGALTPDNVSYQSISAWLKSHPAEARGIMEQNARYVYLKPLGGLPSNQGAPGALGVPLTAGRSLAVDTAVIPLGIPVFLTTTDPITHAALNRLTIAQDTGGGIHGAEAADLFFGAGPDAQATAGVMQQPGSLYILVPRPTAGATP</sequence>
<dbReference type="PANTHER" id="PTHR30124:SF0">
    <property type="entry name" value="MEMBRANE-BOUND LYTIC MUREIN TRANSGLYCOSYLASE A"/>
    <property type="match status" value="1"/>
</dbReference>
<dbReference type="EMBL" id="BSOS01000067">
    <property type="protein sequence ID" value="GLR67583.1"/>
    <property type="molecule type" value="Genomic_DNA"/>
</dbReference>
<dbReference type="InterPro" id="IPR005300">
    <property type="entry name" value="MltA_B"/>
</dbReference>
<keyword evidence="4" id="KW-0961">Cell wall biogenesis/degradation</keyword>
<dbReference type="PROSITE" id="PS51257">
    <property type="entry name" value="PROKAR_LIPOPROTEIN"/>
    <property type="match status" value="1"/>
</dbReference>
<organism evidence="7 8">
    <name type="scientific">Acidocella aquatica</name>
    <dbReference type="NCBI Taxonomy" id="1922313"/>
    <lineage>
        <taxon>Bacteria</taxon>
        <taxon>Pseudomonadati</taxon>
        <taxon>Pseudomonadota</taxon>
        <taxon>Alphaproteobacteria</taxon>
        <taxon>Acetobacterales</taxon>
        <taxon>Acidocellaceae</taxon>
        <taxon>Acidocella</taxon>
    </lineage>
</organism>
<reference evidence="8" key="1">
    <citation type="journal article" date="2019" name="Int. J. Syst. Evol. Microbiol.">
        <title>The Global Catalogue of Microorganisms (GCM) 10K type strain sequencing project: providing services to taxonomists for standard genome sequencing and annotation.</title>
        <authorList>
            <consortium name="The Broad Institute Genomics Platform"/>
            <consortium name="The Broad Institute Genome Sequencing Center for Infectious Disease"/>
            <person name="Wu L."/>
            <person name="Ma J."/>
        </authorList>
    </citation>
    <scope>NUCLEOTIDE SEQUENCE [LARGE SCALE GENOMIC DNA]</scope>
    <source>
        <strain evidence="8">NBRC 112502</strain>
    </source>
</reference>
<dbReference type="CDD" id="cd14668">
    <property type="entry name" value="mlta_B"/>
    <property type="match status" value="1"/>
</dbReference>
<dbReference type="InterPro" id="IPR036908">
    <property type="entry name" value="RlpA-like_sf"/>
</dbReference>
<evidence type="ECO:0000313" key="7">
    <source>
        <dbReference type="EMBL" id="GLR67583.1"/>
    </source>
</evidence>
<dbReference type="InterPro" id="IPR026044">
    <property type="entry name" value="MltA"/>
</dbReference>
<dbReference type="CDD" id="cd14485">
    <property type="entry name" value="mltA_like_LT_A"/>
    <property type="match status" value="1"/>
</dbReference>
<evidence type="ECO:0000256" key="4">
    <source>
        <dbReference type="ARBA" id="ARBA00023316"/>
    </source>
</evidence>
<dbReference type="PANTHER" id="PTHR30124">
    <property type="entry name" value="MEMBRANE-BOUND LYTIC MUREIN TRANSGLYCOSYLASE A"/>
    <property type="match status" value="1"/>
</dbReference>
<evidence type="ECO:0000313" key="8">
    <source>
        <dbReference type="Proteomes" id="UP001156641"/>
    </source>
</evidence>
<protein>
    <recommendedName>
        <fullName evidence="2">peptidoglycan lytic exotransglycosylase</fullName>
        <ecNumber evidence="2">4.2.2.n1</ecNumber>
    </recommendedName>
    <alternativeName>
        <fullName evidence="5">Murein hydrolase A</fullName>
    </alternativeName>
</protein>
<dbReference type="Gene3D" id="2.40.40.10">
    <property type="entry name" value="RlpA-like domain"/>
    <property type="match status" value="2"/>
</dbReference>
<evidence type="ECO:0000256" key="1">
    <source>
        <dbReference type="ARBA" id="ARBA00001420"/>
    </source>
</evidence>
<proteinExistence type="predicted"/>
<evidence type="ECO:0000256" key="2">
    <source>
        <dbReference type="ARBA" id="ARBA00012587"/>
    </source>
</evidence>
<gene>
    <name evidence="7" type="ORF">GCM10010909_22640</name>
</gene>
<evidence type="ECO:0000256" key="5">
    <source>
        <dbReference type="ARBA" id="ARBA00030918"/>
    </source>
</evidence>
<dbReference type="Pfam" id="PF06725">
    <property type="entry name" value="3D"/>
    <property type="match status" value="1"/>
</dbReference>
<dbReference type="Proteomes" id="UP001156641">
    <property type="component" value="Unassembled WGS sequence"/>
</dbReference>
<dbReference type="InterPro" id="IPR010611">
    <property type="entry name" value="3D_dom"/>
</dbReference>
<comment type="caution">
    <text evidence="7">The sequence shown here is derived from an EMBL/GenBank/DDBJ whole genome shotgun (WGS) entry which is preliminary data.</text>
</comment>
<keyword evidence="3" id="KW-0456">Lyase</keyword>